<sequence>MPLQQQGPGSELPAPAKLAPLLSLQPLSQSSTWTSSALMRCSPTSTRSRRSLTGCAWGCRTESNFDESLIGGNASTKGPQGEGTQSTVIIGFGINHEYYHLQELASQKKPAR</sequence>
<keyword evidence="2" id="KW-1185">Reference proteome</keyword>
<proteinExistence type="predicted"/>
<accession>A0A485MQN2</accession>
<dbReference type="EMBL" id="CAAGRJ010005345">
    <property type="protein sequence ID" value="VFV23210.1"/>
    <property type="molecule type" value="Genomic_DNA"/>
</dbReference>
<evidence type="ECO:0000313" key="2">
    <source>
        <dbReference type="Proteomes" id="UP000386466"/>
    </source>
</evidence>
<reference evidence="1 2" key="1">
    <citation type="submission" date="2019-01" db="EMBL/GenBank/DDBJ databases">
        <authorList>
            <person name="Alioto T."/>
            <person name="Alioto T."/>
        </authorList>
    </citation>
    <scope>NUCLEOTIDE SEQUENCE [LARGE SCALE GENOMIC DNA]</scope>
</reference>
<dbReference type="AlphaFoldDB" id="A0A485MQN2"/>
<dbReference type="InterPro" id="IPR011323">
    <property type="entry name" value="Mss4/transl-control_tumour"/>
</dbReference>
<name>A0A485MQN2_LYNPA</name>
<protein>
    <submittedName>
        <fullName evidence="1">Translationally-controlled tumor</fullName>
    </submittedName>
</protein>
<gene>
    <name evidence="1" type="ORF">LYPA_23C003205</name>
</gene>
<dbReference type="Gene3D" id="2.170.150.10">
    <property type="entry name" value="Metal Binding Protein, Guanine Nucleotide Exchange Factor, Chain A"/>
    <property type="match status" value="1"/>
</dbReference>
<feature type="non-terminal residue" evidence="1">
    <location>
        <position position="112"/>
    </location>
</feature>
<organism evidence="1 2">
    <name type="scientific">Lynx pardinus</name>
    <name type="common">Iberian lynx</name>
    <name type="synonym">Felis pardina</name>
    <dbReference type="NCBI Taxonomy" id="191816"/>
    <lineage>
        <taxon>Eukaryota</taxon>
        <taxon>Metazoa</taxon>
        <taxon>Chordata</taxon>
        <taxon>Craniata</taxon>
        <taxon>Vertebrata</taxon>
        <taxon>Euteleostomi</taxon>
        <taxon>Mammalia</taxon>
        <taxon>Eutheria</taxon>
        <taxon>Laurasiatheria</taxon>
        <taxon>Carnivora</taxon>
        <taxon>Feliformia</taxon>
        <taxon>Felidae</taxon>
        <taxon>Felinae</taxon>
        <taxon>Lynx</taxon>
    </lineage>
</organism>
<evidence type="ECO:0000313" key="1">
    <source>
        <dbReference type="EMBL" id="VFV23210.1"/>
    </source>
</evidence>
<dbReference type="Proteomes" id="UP000386466">
    <property type="component" value="Unassembled WGS sequence"/>
</dbReference>